<dbReference type="SFLD" id="SFLDG01153">
    <property type="entry name" value="Main.4:_Theta-like"/>
    <property type="match status" value="1"/>
</dbReference>
<dbReference type="PANTHER" id="PTHR43917:SF8">
    <property type="entry name" value="GH16740P-RELATED"/>
    <property type="match status" value="1"/>
</dbReference>
<gene>
    <name evidence="8" type="ORF">ILUMI_04312</name>
</gene>
<dbReference type="FunFam" id="3.40.30.10:FF:000176">
    <property type="entry name" value="Glutathione S-transferase theta-1"/>
    <property type="match status" value="1"/>
</dbReference>
<dbReference type="GO" id="GO:0006749">
    <property type="term" value="P:glutathione metabolic process"/>
    <property type="evidence" value="ECO:0007669"/>
    <property type="project" value="TreeGrafter"/>
</dbReference>
<dbReference type="InterPro" id="IPR036249">
    <property type="entry name" value="Thioredoxin-like_sf"/>
</dbReference>
<dbReference type="OrthoDB" id="422574at2759"/>
<dbReference type="Proteomes" id="UP000801492">
    <property type="component" value="Unassembled WGS sequence"/>
</dbReference>
<dbReference type="InterPro" id="IPR040077">
    <property type="entry name" value="GST_C_Theta"/>
</dbReference>
<proteinExistence type="inferred from homology"/>
<evidence type="ECO:0000313" key="9">
    <source>
        <dbReference type="Proteomes" id="UP000801492"/>
    </source>
</evidence>
<evidence type="ECO:0000256" key="2">
    <source>
        <dbReference type="ARBA" id="ARBA00009899"/>
    </source>
</evidence>
<dbReference type="InterPro" id="IPR040075">
    <property type="entry name" value="GST_N_Theta"/>
</dbReference>
<dbReference type="Gene3D" id="1.20.1050.10">
    <property type="match status" value="1"/>
</dbReference>
<dbReference type="GO" id="GO:0004364">
    <property type="term" value="F:glutathione transferase activity"/>
    <property type="evidence" value="ECO:0007669"/>
    <property type="project" value="UniProtKB-EC"/>
</dbReference>
<dbReference type="SFLD" id="SFLDS00019">
    <property type="entry name" value="Glutathione_Transferase_(cytos"/>
    <property type="match status" value="1"/>
</dbReference>
<dbReference type="InterPro" id="IPR010987">
    <property type="entry name" value="Glutathione-S-Trfase_C-like"/>
</dbReference>
<evidence type="ECO:0000256" key="1">
    <source>
        <dbReference type="ARBA" id="ARBA00004496"/>
    </source>
</evidence>
<evidence type="ECO:0000259" key="6">
    <source>
        <dbReference type="PROSITE" id="PS50404"/>
    </source>
</evidence>
<dbReference type="InterPro" id="IPR004045">
    <property type="entry name" value="Glutathione_S-Trfase_N"/>
</dbReference>
<dbReference type="InterPro" id="IPR004046">
    <property type="entry name" value="GST_C"/>
</dbReference>
<dbReference type="InterPro" id="IPR051369">
    <property type="entry name" value="GST_Theta"/>
</dbReference>
<dbReference type="AlphaFoldDB" id="A0A8K0DD34"/>
<dbReference type="Pfam" id="PF02798">
    <property type="entry name" value="GST_N"/>
    <property type="match status" value="1"/>
</dbReference>
<dbReference type="PROSITE" id="PS50405">
    <property type="entry name" value="GST_CTER"/>
    <property type="match status" value="1"/>
</dbReference>
<keyword evidence="3" id="KW-0963">Cytoplasm</keyword>
<feature type="domain" description="GST N-terminal" evidence="6">
    <location>
        <begin position="1"/>
        <end position="83"/>
    </location>
</feature>
<feature type="domain" description="GST C-terminal" evidence="7">
    <location>
        <begin position="89"/>
        <end position="226"/>
    </location>
</feature>
<dbReference type="InterPro" id="IPR040079">
    <property type="entry name" value="Glutathione_S-Trfase"/>
</dbReference>
<dbReference type="EMBL" id="VTPC01001466">
    <property type="protein sequence ID" value="KAF2901871.1"/>
    <property type="molecule type" value="Genomic_DNA"/>
</dbReference>
<dbReference type="PROSITE" id="PS50404">
    <property type="entry name" value="GST_NTER"/>
    <property type="match status" value="1"/>
</dbReference>
<reference evidence="8" key="1">
    <citation type="submission" date="2019-08" db="EMBL/GenBank/DDBJ databases">
        <title>The genome of the North American firefly Photinus pyralis.</title>
        <authorList>
            <consortium name="Photinus pyralis genome working group"/>
            <person name="Fallon T.R."/>
            <person name="Sander Lower S.E."/>
            <person name="Weng J.-K."/>
        </authorList>
    </citation>
    <scope>NUCLEOTIDE SEQUENCE</scope>
    <source>
        <strain evidence="8">TRF0915ILg1</strain>
        <tissue evidence="8">Whole body</tissue>
    </source>
</reference>
<dbReference type="SUPFAM" id="SSF47616">
    <property type="entry name" value="GST C-terminal domain-like"/>
    <property type="match status" value="1"/>
</dbReference>
<keyword evidence="9" id="KW-1185">Reference proteome</keyword>
<evidence type="ECO:0000256" key="4">
    <source>
        <dbReference type="ARBA" id="ARBA00022679"/>
    </source>
</evidence>
<evidence type="ECO:0000256" key="5">
    <source>
        <dbReference type="ARBA" id="ARBA00047960"/>
    </source>
</evidence>
<dbReference type="InterPro" id="IPR036282">
    <property type="entry name" value="Glutathione-S-Trfase_C_sf"/>
</dbReference>
<comment type="catalytic activity">
    <reaction evidence="5">
        <text>RX + glutathione = an S-substituted glutathione + a halide anion + H(+)</text>
        <dbReference type="Rhea" id="RHEA:16437"/>
        <dbReference type="ChEBI" id="CHEBI:15378"/>
        <dbReference type="ChEBI" id="CHEBI:16042"/>
        <dbReference type="ChEBI" id="CHEBI:17792"/>
        <dbReference type="ChEBI" id="CHEBI:57925"/>
        <dbReference type="ChEBI" id="CHEBI:90779"/>
        <dbReference type="EC" id="2.5.1.18"/>
    </reaction>
</comment>
<accession>A0A8K0DD34</accession>
<dbReference type="CDD" id="cd03183">
    <property type="entry name" value="GST_C_Theta"/>
    <property type="match status" value="1"/>
</dbReference>
<dbReference type="Pfam" id="PF00043">
    <property type="entry name" value="GST_C"/>
    <property type="match status" value="1"/>
</dbReference>
<dbReference type="Gene3D" id="3.40.30.10">
    <property type="entry name" value="Glutaredoxin"/>
    <property type="match status" value="1"/>
</dbReference>
<keyword evidence="4" id="KW-0808">Transferase</keyword>
<comment type="similarity">
    <text evidence="2">Belongs to the GST superfamily. Theta family.</text>
</comment>
<sequence>MSLKLYYDLLSQPSRALYIYLQVCKIPFEKCPVALRKGEHLSEEFKKDISRFQKVPVIKDGGFTLAESIAILRYLSREKQFSNEWYPKDSKLQAQVDEYLEWQHNNIRTFGTLYFRTKWIQPLLTGEPPNAKKVATYEKHLAECLSSMEELFLKDKPFIAGDKATAADIWAACEIEQPRITGFDPVAGRPVLSKWLNTVRKTFSPYYEEAHLILNKLVAKANAETK</sequence>
<dbReference type="SUPFAM" id="SSF52833">
    <property type="entry name" value="Thioredoxin-like"/>
    <property type="match status" value="1"/>
</dbReference>
<dbReference type="FunFam" id="1.20.1050.10:FF:000039">
    <property type="entry name" value="Glutathione S-transferase theta-1"/>
    <property type="match status" value="1"/>
</dbReference>
<comment type="subcellular location">
    <subcellularLocation>
        <location evidence="1">Cytoplasm</location>
    </subcellularLocation>
</comment>
<dbReference type="SFLD" id="SFLDG00358">
    <property type="entry name" value="Main_(cytGST)"/>
    <property type="match status" value="1"/>
</dbReference>
<evidence type="ECO:0008006" key="10">
    <source>
        <dbReference type="Google" id="ProtNLM"/>
    </source>
</evidence>
<evidence type="ECO:0000313" key="8">
    <source>
        <dbReference type="EMBL" id="KAF2901871.1"/>
    </source>
</evidence>
<dbReference type="PANTHER" id="PTHR43917">
    <property type="match status" value="1"/>
</dbReference>
<name>A0A8K0DD34_IGNLU</name>
<protein>
    <recommendedName>
        <fullName evidence="10">Glutathione transferase</fullName>
    </recommendedName>
</protein>
<evidence type="ECO:0000259" key="7">
    <source>
        <dbReference type="PROSITE" id="PS50405"/>
    </source>
</evidence>
<dbReference type="CDD" id="cd03050">
    <property type="entry name" value="GST_N_Theta"/>
    <property type="match status" value="1"/>
</dbReference>
<comment type="caution">
    <text evidence="8">The sequence shown here is derived from an EMBL/GenBank/DDBJ whole genome shotgun (WGS) entry which is preliminary data.</text>
</comment>
<dbReference type="GO" id="GO:0005737">
    <property type="term" value="C:cytoplasm"/>
    <property type="evidence" value="ECO:0007669"/>
    <property type="project" value="UniProtKB-SubCell"/>
</dbReference>
<evidence type="ECO:0000256" key="3">
    <source>
        <dbReference type="ARBA" id="ARBA00022490"/>
    </source>
</evidence>
<organism evidence="8 9">
    <name type="scientific">Ignelater luminosus</name>
    <name type="common">Cucubano</name>
    <name type="synonym">Pyrophorus luminosus</name>
    <dbReference type="NCBI Taxonomy" id="2038154"/>
    <lineage>
        <taxon>Eukaryota</taxon>
        <taxon>Metazoa</taxon>
        <taxon>Ecdysozoa</taxon>
        <taxon>Arthropoda</taxon>
        <taxon>Hexapoda</taxon>
        <taxon>Insecta</taxon>
        <taxon>Pterygota</taxon>
        <taxon>Neoptera</taxon>
        <taxon>Endopterygota</taxon>
        <taxon>Coleoptera</taxon>
        <taxon>Polyphaga</taxon>
        <taxon>Elateriformia</taxon>
        <taxon>Elateroidea</taxon>
        <taxon>Elateridae</taxon>
        <taxon>Agrypninae</taxon>
        <taxon>Pyrophorini</taxon>
        <taxon>Ignelater</taxon>
    </lineage>
</organism>